<proteinExistence type="predicted"/>
<feature type="region of interest" description="Disordered" evidence="1">
    <location>
        <begin position="169"/>
        <end position="204"/>
    </location>
</feature>
<evidence type="ECO:0000313" key="2">
    <source>
        <dbReference type="EMBL" id="CAF1427545.1"/>
    </source>
</evidence>
<gene>
    <name evidence="2" type="ORF">OVA965_LOCUS33913</name>
    <name evidence="3" type="ORF">TMI583_LOCUS34821</name>
</gene>
<sequence length="204" mass="22333">MDTSLSLNEQLLTTCSTIVDPSMLEAIKYEIKQANKPASPTAALLDHLTALANDDQLIQTATSQLLPTKKTFTLPVNDPASFQQSGHIDLTEKGTTHDNQHQLPISNEIDLAQTLSQPQSSIAMIQNERSVVQTILQNVEEERKEDNHSKLDDCTDVHGQRETKIQQVTANQADGPTNGTTPTNYSMTNNNGTQSSSANYNKIS</sequence>
<dbReference type="AlphaFoldDB" id="A0A8S2FDQ2"/>
<dbReference type="Proteomes" id="UP000677228">
    <property type="component" value="Unassembled WGS sequence"/>
</dbReference>
<organism evidence="2 4">
    <name type="scientific">Didymodactylos carnosus</name>
    <dbReference type="NCBI Taxonomy" id="1234261"/>
    <lineage>
        <taxon>Eukaryota</taxon>
        <taxon>Metazoa</taxon>
        <taxon>Spiralia</taxon>
        <taxon>Gnathifera</taxon>
        <taxon>Rotifera</taxon>
        <taxon>Eurotatoria</taxon>
        <taxon>Bdelloidea</taxon>
        <taxon>Philodinida</taxon>
        <taxon>Philodinidae</taxon>
        <taxon>Didymodactylos</taxon>
    </lineage>
</organism>
<comment type="caution">
    <text evidence="2">The sequence shown here is derived from an EMBL/GenBank/DDBJ whole genome shotgun (WGS) entry which is preliminary data.</text>
</comment>
<name>A0A8S2FDQ2_9BILA</name>
<evidence type="ECO:0000313" key="4">
    <source>
        <dbReference type="Proteomes" id="UP000677228"/>
    </source>
</evidence>
<accession>A0A8S2FDQ2</accession>
<dbReference type="EMBL" id="CAJOBA010049688">
    <property type="protein sequence ID" value="CAF4226428.1"/>
    <property type="molecule type" value="Genomic_DNA"/>
</dbReference>
<protein>
    <submittedName>
        <fullName evidence="2">Uncharacterized protein</fullName>
    </submittedName>
</protein>
<dbReference type="EMBL" id="CAJNOK010027902">
    <property type="protein sequence ID" value="CAF1427545.1"/>
    <property type="molecule type" value="Genomic_DNA"/>
</dbReference>
<evidence type="ECO:0000256" key="1">
    <source>
        <dbReference type="SAM" id="MobiDB-lite"/>
    </source>
</evidence>
<evidence type="ECO:0000313" key="3">
    <source>
        <dbReference type="EMBL" id="CAF4226428.1"/>
    </source>
</evidence>
<reference evidence="2" key="1">
    <citation type="submission" date="2021-02" db="EMBL/GenBank/DDBJ databases">
        <authorList>
            <person name="Nowell W R."/>
        </authorList>
    </citation>
    <scope>NUCLEOTIDE SEQUENCE</scope>
</reference>
<dbReference type="Proteomes" id="UP000682733">
    <property type="component" value="Unassembled WGS sequence"/>
</dbReference>